<comment type="caution">
    <text evidence="2">The sequence shown here is derived from an EMBL/GenBank/DDBJ whole genome shotgun (WGS) entry which is preliminary data.</text>
</comment>
<feature type="compositionally biased region" description="Low complexity" evidence="1">
    <location>
        <begin position="1"/>
        <end position="33"/>
    </location>
</feature>
<gene>
    <name evidence="2" type="ORF">MHI_LOCUS68046</name>
</gene>
<dbReference type="Proteomes" id="UP000752696">
    <property type="component" value="Unassembled WGS sequence"/>
</dbReference>
<keyword evidence="3" id="KW-1185">Reference proteome</keyword>
<feature type="region of interest" description="Disordered" evidence="1">
    <location>
        <begin position="1"/>
        <end position="41"/>
    </location>
</feature>
<evidence type="ECO:0000256" key="1">
    <source>
        <dbReference type="SAM" id="MobiDB-lite"/>
    </source>
</evidence>
<protein>
    <submittedName>
        <fullName evidence="2">Uncharacterized protein</fullName>
    </submittedName>
</protein>
<proteinExistence type="predicted"/>
<feature type="non-terminal residue" evidence="2">
    <location>
        <position position="168"/>
    </location>
</feature>
<dbReference type="AlphaFoldDB" id="A0A6V7GWU5"/>
<name>A0A6V7GWU5_9HYME</name>
<accession>A0A6V7GWU5</accession>
<reference evidence="2" key="1">
    <citation type="submission" date="2020-07" db="EMBL/GenBank/DDBJ databases">
        <authorList>
            <person name="Nazaruddin N."/>
        </authorList>
    </citation>
    <scope>NUCLEOTIDE SEQUENCE</scope>
</reference>
<organism evidence="2 3">
    <name type="scientific">Heterotrigona itama</name>
    <dbReference type="NCBI Taxonomy" id="395501"/>
    <lineage>
        <taxon>Eukaryota</taxon>
        <taxon>Metazoa</taxon>
        <taxon>Ecdysozoa</taxon>
        <taxon>Arthropoda</taxon>
        <taxon>Hexapoda</taxon>
        <taxon>Insecta</taxon>
        <taxon>Pterygota</taxon>
        <taxon>Neoptera</taxon>
        <taxon>Endopterygota</taxon>
        <taxon>Hymenoptera</taxon>
        <taxon>Apocrita</taxon>
        <taxon>Aculeata</taxon>
        <taxon>Apoidea</taxon>
        <taxon>Anthophila</taxon>
        <taxon>Apidae</taxon>
        <taxon>Heterotrigona</taxon>
    </lineage>
</organism>
<evidence type="ECO:0000313" key="3">
    <source>
        <dbReference type="Proteomes" id="UP000752696"/>
    </source>
</evidence>
<sequence length="168" mass="18592">MSQPNSSSSNSGNSGHPDNSGNIGNHGNSNGNNFRQPGNSARGRWIRGRKSIGRTFPPGQCICTRENSLVVCNACGFFKTGRIHHSCPVHHQMSCDLLPEWLNLFLDDVETTLCLPILIVMVLCTIQFIINHAMDIGLTVYQNIVQKSDEDEEVVEKEKGENLITKIK</sequence>
<dbReference type="EMBL" id="CAJDYZ010001331">
    <property type="protein sequence ID" value="CAD1468786.1"/>
    <property type="molecule type" value="Genomic_DNA"/>
</dbReference>
<evidence type="ECO:0000313" key="2">
    <source>
        <dbReference type="EMBL" id="CAD1468786.1"/>
    </source>
</evidence>
<dbReference type="OrthoDB" id="7696184at2759"/>